<sequence length="495" mass="53260">MREERRITLPDLLARRAEEQPERPALIVADVGALTFGAWDRRANALAHALIDRGLPPGHRVGLLFDERDWADLAVAWCAVMRAGCVSVPLSTRLAPAELRHALLDCAVTAVLHGADVTPPEAGEWRATLAEPEGDDESPVRRGLRPGDLAQIIYTSGTTGRAKGVGATHANLAYGVSTHPRRRKLAHSRHFLHAFPIGSNAGQTMLVNALDARPAALTLPRFTPSRFARLIESYGAGTVFVVPAMAIELLNARVQERHDLSSVRLLGSTAASLPPAVAAGMATAFPKATIVNYYTSTEAAPAQTTMIVDPERPASVGRPSTGSDLKIVAEDGSAAEPGEQGHVWLRSPAGTRAYYRDQRLTDDIFQDGWVRMGDVGYLDQDGYLYLVDRESDVIKSGAHKVSTLQVEAALFEHPAVAEAAVVGVPHPVLGRVTAAAVVTRSPVTAADLRTFLLDRLARHELPSRLLFLPELPKNHVGKVVKPRLLDLLGNPDASL</sequence>
<dbReference type="PANTHER" id="PTHR43767">
    <property type="entry name" value="LONG-CHAIN-FATTY-ACID--COA LIGASE"/>
    <property type="match status" value="1"/>
</dbReference>
<accession>A0A918A6U6</accession>
<feature type="domain" description="AMP-dependent synthetase/ligase" evidence="1">
    <location>
        <begin position="14"/>
        <end position="355"/>
    </location>
</feature>
<evidence type="ECO:0008006" key="5">
    <source>
        <dbReference type="Google" id="ProtNLM"/>
    </source>
</evidence>
<dbReference type="EMBL" id="BMNK01000007">
    <property type="protein sequence ID" value="GGP09339.1"/>
    <property type="molecule type" value="Genomic_DNA"/>
</dbReference>
<dbReference type="RefSeq" id="WP_189140606.1">
    <property type="nucleotide sequence ID" value="NZ_BMNK01000007.1"/>
</dbReference>
<proteinExistence type="predicted"/>
<keyword evidence="4" id="KW-1185">Reference proteome</keyword>
<organism evidence="3 4">
    <name type="scientific">Nonomuraea glycinis</name>
    <dbReference type="NCBI Taxonomy" id="2047744"/>
    <lineage>
        <taxon>Bacteria</taxon>
        <taxon>Bacillati</taxon>
        <taxon>Actinomycetota</taxon>
        <taxon>Actinomycetes</taxon>
        <taxon>Streptosporangiales</taxon>
        <taxon>Streptosporangiaceae</taxon>
        <taxon>Nonomuraea</taxon>
    </lineage>
</organism>
<dbReference type="InterPro" id="IPR025110">
    <property type="entry name" value="AMP-bd_C"/>
</dbReference>
<dbReference type="PROSITE" id="PS00455">
    <property type="entry name" value="AMP_BINDING"/>
    <property type="match status" value="1"/>
</dbReference>
<feature type="domain" description="AMP-binding enzyme C-terminal" evidence="2">
    <location>
        <begin position="405"/>
        <end position="478"/>
    </location>
</feature>
<dbReference type="SUPFAM" id="SSF56801">
    <property type="entry name" value="Acetyl-CoA synthetase-like"/>
    <property type="match status" value="1"/>
</dbReference>
<dbReference type="PANTHER" id="PTHR43767:SF1">
    <property type="entry name" value="NONRIBOSOMAL PEPTIDE SYNTHASE PES1 (EUROFUNG)-RELATED"/>
    <property type="match status" value="1"/>
</dbReference>
<dbReference type="AlphaFoldDB" id="A0A918A6U6"/>
<dbReference type="Pfam" id="PF00501">
    <property type="entry name" value="AMP-binding"/>
    <property type="match status" value="1"/>
</dbReference>
<protein>
    <recommendedName>
        <fullName evidence="5">Long-chain fatty acid--CoA ligase</fullName>
    </recommendedName>
</protein>
<dbReference type="Gene3D" id="3.30.300.30">
    <property type="match status" value="1"/>
</dbReference>
<dbReference type="Pfam" id="PF13193">
    <property type="entry name" value="AMP-binding_C"/>
    <property type="match status" value="1"/>
</dbReference>
<evidence type="ECO:0000259" key="1">
    <source>
        <dbReference type="Pfam" id="PF00501"/>
    </source>
</evidence>
<dbReference type="Proteomes" id="UP000660745">
    <property type="component" value="Unassembled WGS sequence"/>
</dbReference>
<evidence type="ECO:0000259" key="2">
    <source>
        <dbReference type="Pfam" id="PF13193"/>
    </source>
</evidence>
<dbReference type="InterPro" id="IPR000873">
    <property type="entry name" value="AMP-dep_synth/lig_dom"/>
</dbReference>
<evidence type="ECO:0000313" key="3">
    <source>
        <dbReference type="EMBL" id="GGP09339.1"/>
    </source>
</evidence>
<dbReference type="GO" id="GO:0016878">
    <property type="term" value="F:acid-thiol ligase activity"/>
    <property type="evidence" value="ECO:0007669"/>
    <property type="project" value="UniProtKB-ARBA"/>
</dbReference>
<dbReference type="InterPro" id="IPR042099">
    <property type="entry name" value="ANL_N_sf"/>
</dbReference>
<gene>
    <name evidence="3" type="ORF">GCM10012278_44640</name>
</gene>
<dbReference type="InterPro" id="IPR050237">
    <property type="entry name" value="ATP-dep_AMP-bd_enzyme"/>
</dbReference>
<dbReference type="InterPro" id="IPR020845">
    <property type="entry name" value="AMP-binding_CS"/>
</dbReference>
<reference evidence="3" key="1">
    <citation type="journal article" date="2014" name="Int. J. Syst. Evol. Microbiol.">
        <title>Complete genome sequence of Corynebacterium casei LMG S-19264T (=DSM 44701T), isolated from a smear-ripened cheese.</title>
        <authorList>
            <consortium name="US DOE Joint Genome Institute (JGI-PGF)"/>
            <person name="Walter F."/>
            <person name="Albersmeier A."/>
            <person name="Kalinowski J."/>
            <person name="Ruckert C."/>
        </authorList>
    </citation>
    <scope>NUCLEOTIDE SEQUENCE</scope>
    <source>
        <strain evidence="3">CGMCC 4.7430</strain>
    </source>
</reference>
<reference evidence="3" key="2">
    <citation type="submission" date="2020-09" db="EMBL/GenBank/DDBJ databases">
        <authorList>
            <person name="Sun Q."/>
            <person name="Zhou Y."/>
        </authorList>
    </citation>
    <scope>NUCLEOTIDE SEQUENCE</scope>
    <source>
        <strain evidence="3">CGMCC 4.7430</strain>
    </source>
</reference>
<dbReference type="Gene3D" id="3.40.50.12780">
    <property type="entry name" value="N-terminal domain of ligase-like"/>
    <property type="match status" value="1"/>
</dbReference>
<dbReference type="InterPro" id="IPR045851">
    <property type="entry name" value="AMP-bd_C_sf"/>
</dbReference>
<name>A0A918A6U6_9ACTN</name>
<comment type="caution">
    <text evidence="3">The sequence shown here is derived from an EMBL/GenBank/DDBJ whole genome shotgun (WGS) entry which is preliminary data.</text>
</comment>
<evidence type="ECO:0000313" key="4">
    <source>
        <dbReference type="Proteomes" id="UP000660745"/>
    </source>
</evidence>